<dbReference type="AlphaFoldDB" id="A0AA40B3H4"/>
<dbReference type="SUPFAM" id="SSF52540">
    <property type="entry name" value="P-loop containing nucleoside triphosphate hydrolases"/>
    <property type="match status" value="1"/>
</dbReference>
<dbReference type="GO" id="GO:0016787">
    <property type="term" value="F:hydrolase activity"/>
    <property type="evidence" value="ECO:0007669"/>
    <property type="project" value="UniProtKB-KW"/>
</dbReference>
<feature type="non-terminal residue" evidence="3">
    <location>
        <position position="1"/>
    </location>
</feature>
<dbReference type="GO" id="GO:0043531">
    <property type="term" value="F:ADP binding"/>
    <property type="evidence" value="ECO:0007669"/>
    <property type="project" value="InterPro"/>
</dbReference>
<evidence type="ECO:0000313" key="4">
    <source>
        <dbReference type="Proteomes" id="UP001172101"/>
    </source>
</evidence>
<reference evidence="3" key="1">
    <citation type="submission" date="2023-06" db="EMBL/GenBank/DDBJ databases">
        <title>Genome-scale phylogeny and comparative genomics of the fungal order Sordariales.</title>
        <authorList>
            <consortium name="Lawrence Berkeley National Laboratory"/>
            <person name="Hensen N."/>
            <person name="Bonometti L."/>
            <person name="Westerberg I."/>
            <person name="Brannstrom I.O."/>
            <person name="Guillou S."/>
            <person name="Cros-Aarteil S."/>
            <person name="Calhoun S."/>
            <person name="Haridas S."/>
            <person name="Kuo A."/>
            <person name="Mondo S."/>
            <person name="Pangilinan J."/>
            <person name="Riley R."/>
            <person name="LaButti K."/>
            <person name="Andreopoulos B."/>
            <person name="Lipzen A."/>
            <person name="Chen C."/>
            <person name="Yanf M."/>
            <person name="Daum C."/>
            <person name="Ng V."/>
            <person name="Clum A."/>
            <person name="Steindorff A."/>
            <person name="Ohm R."/>
            <person name="Martin F."/>
            <person name="Silar P."/>
            <person name="Natvig D."/>
            <person name="Lalanne C."/>
            <person name="Gautier V."/>
            <person name="Ament-velasquez S.L."/>
            <person name="Kruys A."/>
            <person name="Hutchinson M.I."/>
            <person name="Powell A.J."/>
            <person name="Barry K."/>
            <person name="Miller A.N."/>
            <person name="Grigoriev I.V."/>
            <person name="Debuchy R."/>
            <person name="Gladieux P."/>
            <person name="Thoren M.H."/>
            <person name="Johannesson H."/>
        </authorList>
    </citation>
    <scope>NUCLEOTIDE SEQUENCE</scope>
    <source>
        <strain evidence="3">SMH2392-1A</strain>
    </source>
</reference>
<evidence type="ECO:0000256" key="1">
    <source>
        <dbReference type="SAM" id="MobiDB-lite"/>
    </source>
</evidence>
<protein>
    <submittedName>
        <fullName evidence="3">P-loop containing nucleoside triphosphate hydrolase protein</fullName>
    </submittedName>
</protein>
<dbReference type="InterPro" id="IPR027417">
    <property type="entry name" value="P-loop_NTPase"/>
</dbReference>
<dbReference type="EMBL" id="JAUIRO010000002">
    <property type="protein sequence ID" value="KAK0726812.1"/>
    <property type="molecule type" value="Genomic_DNA"/>
</dbReference>
<accession>A0AA40B3H4</accession>
<organism evidence="3 4">
    <name type="scientific">Lasiosphaeria miniovina</name>
    <dbReference type="NCBI Taxonomy" id="1954250"/>
    <lineage>
        <taxon>Eukaryota</taxon>
        <taxon>Fungi</taxon>
        <taxon>Dikarya</taxon>
        <taxon>Ascomycota</taxon>
        <taxon>Pezizomycotina</taxon>
        <taxon>Sordariomycetes</taxon>
        <taxon>Sordariomycetidae</taxon>
        <taxon>Sordariales</taxon>
        <taxon>Lasiosphaeriaceae</taxon>
        <taxon>Lasiosphaeria</taxon>
    </lineage>
</organism>
<dbReference type="PANTHER" id="PTHR35205">
    <property type="entry name" value="NB-ARC AND TPR DOMAIN PROTEIN"/>
    <property type="match status" value="1"/>
</dbReference>
<dbReference type="RefSeq" id="XP_060299668.1">
    <property type="nucleotide sequence ID" value="XM_060446963.1"/>
</dbReference>
<gene>
    <name evidence="3" type="ORF">B0T26DRAFT_798982</name>
</gene>
<evidence type="ECO:0000313" key="3">
    <source>
        <dbReference type="EMBL" id="KAK0726812.1"/>
    </source>
</evidence>
<dbReference type="PANTHER" id="PTHR35205:SF1">
    <property type="entry name" value="ZU5 DOMAIN-CONTAINING PROTEIN"/>
    <property type="match status" value="1"/>
</dbReference>
<feature type="compositionally biased region" description="Low complexity" evidence="1">
    <location>
        <begin position="213"/>
        <end position="224"/>
    </location>
</feature>
<dbReference type="PRINTS" id="PR00364">
    <property type="entry name" value="DISEASERSIST"/>
</dbReference>
<keyword evidence="3" id="KW-0378">Hydrolase</keyword>
<feature type="domain" description="NB-ARC" evidence="2">
    <location>
        <begin position="299"/>
        <end position="453"/>
    </location>
</feature>
<feature type="compositionally biased region" description="Basic and acidic residues" evidence="1">
    <location>
        <begin position="229"/>
        <end position="243"/>
    </location>
</feature>
<dbReference type="Pfam" id="PF00931">
    <property type="entry name" value="NB-ARC"/>
    <property type="match status" value="1"/>
</dbReference>
<dbReference type="Proteomes" id="UP001172101">
    <property type="component" value="Unassembled WGS sequence"/>
</dbReference>
<dbReference type="GeneID" id="85330233"/>
<feature type="compositionally biased region" description="Low complexity" evidence="1">
    <location>
        <begin position="259"/>
        <end position="270"/>
    </location>
</feature>
<keyword evidence="4" id="KW-1185">Reference proteome</keyword>
<name>A0AA40B3H4_9PEZI</name>
<sequence>MEPVSALSVAGVALQLARLCISVPKALSDIKQKYNEAGKTIRNIKYFCKAVELAAGNIQDWLSSGAADQITGLADWKDILVGYVEAVQDLQDDLDKIVGSENWGSGSLLDRSQRAKVVWSQDTMQQHLENLQYLSSALHLLLAATKLSLDRQPDAVRQVWEDAKSMSLTRRSLSSKKDADPDVENTVRFAFDVILASSSVYQRASTFARAAPSAETDSSDSNSAAEDEPQARNDTNARVDGPRRISAFPEDGAEVVNAPEESSSPLSADPSESKVPSERYFNVPFDPPSNFYGRRDILSAIKNYFDKGETDAEVPICSLSGLGGVGKSYVAQEYAVASFQQSIYDSVWWINGESRISIAMSFSLINNRLNLTATNEPASHIRHVKRWLELSSSPWLLVFDNVENPTDLSDFFPKPPKARGSAIIITTRDPVVIPGQNNIQIPTFTHDEGVDFLLQLLKAGPRALVPETAHSALDKIVDRFSGLPLALPMVAGQIIETGAPVSEFLRRYSNFEAQAGTVDLYASEAYSKTLSDSLSLALARL</sequence>
<evidence type="ECO:0000259" key="2">
    <source>
        <dbReference type="Pfam" id="PF00931"/>
    </source>
</evidence>
<dbReference type="InterPro" id="IPR002182">
    <property type="entry name" value="NB-ARC"/>
</dbReference>
<proteinExistence type="predicted"/>
<comment type="caution">
    <text evidence="3">The sequence shown here is derived from an EMBL/GenBank/DDBJ whole genome shotgun (WGS) entry which is preliminary data.</text>
</comment>
<feature type="region of interest" description="Disordered" evidence="1">
    <location>
        <begin position="210"/>
        <end position="278"/>
    </location>
</feature>
<dbReference type="Gene3D" id="3.40.50.300">
    <property type="entry name" value="P-loop containing nucleotide triphosphate hydrolases"/>
    <property type="match status" value="1"/>
</dbReference>